<protein>
    <submittedName>
        <fullName evidence="2">Uncharacterized protein</fullName>
    </submittedName>
</protein>
<evidence type="ECO:0000313" key="3">
    <source>
        <dbReference type="Proteomes" id="UP000194137"/>
    </source>
</evidence>
<feature type="transmembrane region" description="Helical" evidence="1">
    <location>
        <begin position="7"/>
        <end position="28"/>
    </location>
</feature>
<name>A0A1W6ZQB7_9HYPH</name>
<reference evidence="2 3" key="1">
    <citation type="submission" date="2017-05" db="EMBL/GenBank/DDBJ databases">
        <title>Full genome sequence of Pseudorhodoplanes sinuspersici.</title>
        <authorList>
            <person name="Dastgheib S.M.M."/>
            <person name="Shavandi M."/>
            <person name="Tirandaz H."/>
        </authorList>
    </citation>
    <scope>NUCLEOTIDE SEQUENCE [LARGE SCALE GENOMIC DNA]</scope>
    <source>
        <strain evidence="2 3">RIPI110</strain>
    </source>
</reference>
<dbReference type="STRING" id="1235591.CAK95_07625"/>
<evidence type="ECO:0000256" key="1">
    <source>
        <dbReference type="SAM" id="Phobius"/>
    </source>
</evidence>
<dbReference type="EMBL" id="CP021112">
    <property type="protein sequence ID" value="ARP98964.1"/>
    <property type="molecule type" value="Genomic_DNA"/>
</dbReference>
<keyword evidence="3" id="KW-1185">Reference proteome</keyword>
<accession>A0A1W6ZQB7</accession>
<proteinExistence type="predicted"/>
<keyword evidence="1" id="KW-1133">Transmembrane helix</keyword>
<dbReference type="Proteomes" id="UP000194137">
    <property type="component" value="Chromosome"/>
</dbReference>
<feature type="transmembrane region" description="Helical" evidence="1">
    <location>
        <begin position="40"/>
        <end position="64"/>
    </location>
</feature>
<evidence type="ECO:0000313" key="2">
    <source>
        <dbReference type="EMBL" id="ARP98964.1"/>
    </source>
</evidence>
<gene>
    <name evidence="2" type="ORF">CAK95_07625</name>
</gene>
<dbReference type="AlphaFoldDB" id="A0A1W6ZQB7"/>
<sequence>MSGMGSKILIVVLVGLALWAGWIGFTGWNLESDVQMSGHGYAAMIIGIVISLAVGIALMTLVFYSSRKGYDEAAGHQQNKHADDLD</sequence>
<keyword evidence="1" id="KW-0812">Transmembrane</keyword>
<dbReference type="KEGG" id="psin:CAK95_07625"/>
<organism evidence="2 3">
    <name type="scientific">Pseudorhodoplanes sinuspersici</name>
    <dbReference type="NCBI Taxonomy" id="1235591"/>
    <lineage>
        <taxon>Bacteria</taxon>
        <taxon>Pseudomonadati</taxon>
        <taxon>Pseudomonadota</taxon>
        <taxon>Alphaproteobacteria</taxon>
        <taxon>Hyphomicrobiales</taxon>
        <taxon>Pseudorhodoplanes</taxon>
    </lineage>
</organism>
<keyword evidence="1" id="KW-0472">Membrane</keyword>